<gene>
    <name evidence="1" type="ORF">GCM10011332_03640</name>
</gene>
<evidence type="ECO:0000313" key="2">
    <source>
        <dbReference type="Proteomes" id="UP000632498"/>
    </source>
</evidence>
<proteinExistence type="predicted"/>
<accession>A0A917BNZ0</accession>
<keyword evidence="2" id="KW-1185">Reference proteome</keyword>
<reference evidence="1" key="2">
    <citation type="submission" date="2020-09" db="EMBL/GenBank/DDBJ databases">
        <authorList>
            <person name="Sun Q."/>
            <person name="Zhou Y."/>
        </authorList>
    </citation>
    <scope>NUCLEOTIDE SEQUENCE</scope>
    <source>
        <strain evidence="1">CGMCC 1.15254</strain>
    </source>
</reference>
<reference evidence="1" key="1">
    <citation type="journal article" date="2014" name="Int. J. Syst. Evol. Microbiol.">
        <title>Complete genome sequence of Corynebacterium casei LMG S-19264T (=DSM 44701T), isolated from a smear-ripened cheese.</title>
        <authorList>
            <consortium name="US DOE Joint Genome Institute (JGI-PGF)"/>
            <person name="Walter F."/>
            <person name="Albersmeier A."/>
            <person name="Kalinowski J."/>
            <person name="Ruckert C."/>
        </authorList>
    </citation>
    <scope>NUCLEOTIDE SEQUENCE</scope>
    <source>
        <strain evidence="1">CGMCC 1.15254</strain>
    </source>
</reference>
<dbReference type="EMBL" id="BMHV01000002">
    <property type="protein sequence ID" value="GGF53536.1"/>
    <property type="molecule type" value="Genomic_DNA"/>
</dbReference>
<name>A0A917BNZ0_9PROT</name>
<dbReference type="Proteomes" id="UP000632498">
    <property type="component" value="Unassembled WGS sequence"/>
</dbReference>
<comment type="caution">
    <text evidence="1">The sequence shown here is derived from an EMBL/GenBank/DDBJ whole genome shotgun (WGS) entry which is preliminary data.</text>
</comment>
<evidence type="ECO:0000313" key="1">
    <source>
        <dbReference type="EMBL" id="GGF53536.1"/>
    </source>
</evidence>
<dbReference type="AlphaFoldDB" id="A0A917BNZ0"/>
<protein>
    <submittedName>
        <fullName evidence="1">Uncharacterized protein</fullName>
    </submittedName>
</protein>
<sequence length="80" mass="9137">MTQSDRVPSGVAKDLLREYGYHDAISIISMRLKSNPQKVDMEFWLDVLEQLDMSGDAYSLESAYSLHKRATNGQPNLLKY</sequence>
<organism evidence="1 2">
    <name type="scientific">Terasakiella brassicae</name>
    <dbReference type="NCBI Taxonomy" id="1634917"/>
    <lineage>
        <taxon>Bacteria</taxon>
        <taxon>Pseudomonadati</taxon>
        <taxon>Pseudomonadota</taxon>
        <taxon>Alphaproteobacteria</taxon>
        <taxon>Rhodospirillales</taxon>
        <taxon>Terasakiellaceae</taxon>
        <taxon>Terasakiella</taxon>
    </lineage>
</organism>